<accession>A0A5B3FLM6</accession>
<evidence type="ECO:0000313" key="2">
    <source>
        <dbReference type="Proteomes" id="UP000323567"/>
    </source>
</evidence>
<reference evidence="1 2" key="1">
    <citation type="journal article" date="2019" name="Nat. Med.">
        <title>A library of human gut bacterial isolates paired with longitudinal multiomics data enables mechanistic microbiome research.</title>
        <authorList>
            <person name="Poyet M."/>
            <person name="Groussin M."/>
            <person name="Gibbons S.M."/>
            <person name="Avila-Pacheco J."/>
            <person name="Jiang X."/>
            <person name="Kearney S.M."/>
            <person name="Perrotta A.R."/>
            <person name="Berdy B."/>
            <person name="Zhao S."/>
            <person name="Lieberman T.D."/>
            <person name="Swanson P.K."/>
            <person name="Smith M."/>
            <person name="Roesemann S."/>
            <person name="Alexander J.E."/>
            <person name="Rich S.A."/>
            <person name="Livny J."/>
            <person name="Vlamakis H."/>
            <person name="Clish C."/>
            <person name="Bullock K."/>
            <person name="Deik A."/>
            <person name="Scott J."/>
            <person name="Pierce K.A."/>
            <person name="Xavier R.J."/>
            <person name="Alm E.J."/>
        </authorList>
    </citation>
    <scope>NUCLEOTIDE SEQUENCE [LARGE SCALE GENOMIC DNA]</scope>
    <source>
        <strain evidence="1 2">BIOML-A2</strain>
    </source>
</reference>
<organism evidence="1 2">
    <name type="scientific">Alistipes shahii</name>
    <dbReference type="NCBI Taxonomy" id="328814"/>
    <lineage>
        <taxon>Bacteria</taxon>
        <taxon>Pseudomonadati</taxon>
        <taxon>Bacteroidota</taxon>
        <taxon>Bacteroidia</taxon>
        <taxon>Bacteroidales</taxon>
        <taxon>Rikenellaceae</taxon>
        <taxon>Alistipes</taxon>
    </lineage>
</organism>
<evidence type="ECO:0000313" key="1">
    <source>
        <dbReference type="EMBL" id="KAA2362130.1"/>
    </source>
</evidence>
<comment type="caution">
    <text evidence="1">The sequence shown here is derived from an EMBL/GenBank/DDBJ whole genome shotgun (WGS) entry which is preliminary data.</text>
</comment>
<dbReference type="AlphaFoldDB" id="A0A5B3FLM6"/>
<gene>
    <name evidence="1" type="ORF">F2Y13_16485</name>
</gene>
<dbReference type="Proteomes" id="UP000323567">
    <property type="component" value="Unassembled WGS sequence"/>
</dbReference>
<proteinExistence type="predicted"/>
<protein>
    <submittedName>
        <fullName evidence="1">Uncharacterized protein</fullName>
    </submittedName>
</protein>
<dbReference type="RefSeq" id="WP_149888040.1">
    <property type="nucleotide sequence ID" value="NZ_VVXK01000089.1"/>
</dbReference>
<name>A0A5B3FLM6_9BACT</name>
<sequence>MSFENDRFVKSMDFSDYCFEVVRLASLNKTPKEIEEILGLEHYSIHKKFHAYLMMGYRKYFETHEWNANLTEERRALIWRVFGRLYKVIGKKNEQVFAS</sequence>
<dbReference type="EMBL" id="VVXK01000089">
    <property type="protein sequence ID" value="KAA2362130.1"/>
    <property type="molecule type" value="Genomic_DNA"/>
</dbReference>